<proteinExistence type="inferred from homology"/>
<dbReference type="AlphaFoldDB" id="A0A1Y5S8T0"/>
<evidence type="ECO:0000259" key="9">
    <source>
        <dbReference type="Pfam" id="PF01743"/>
    </source>
</evidence>
<keyword evidence="6" id="KW-0547">Nucleotide-binding</keyword>
<evidence type="ECO:0000256" key="7">
    <source>
        <dbReference type="ARBA" id="ARBA00022842"/>
    </source>
</evidence>
<dbReference type="EMBL" id="FWFZ01000004">
    <property type="protein sequence ID" value="SLN32693.1"/>
    <property type="molecule type" value="Genomic_DNA"/>
</dbReference>
<dbReference type="Pfam" id="PF12627">
    <property type="entry name" value="PolyA_pol_RNAbd"/>
    <property type="match status" value="1"/>
</dbReference>
<keyword evidence="8" id="KW-0694">RNA-binding</keyword>
<dbReference type="Pfam" id="PF01743">
    <property type="entry name" value="PolyA_pol"/>
    <property type="match status" value="1"/>
</dbReference>
<dbReference type="PANTHER" id="PTHR46173:SF1">
    <property type="entry name" value="CCA TRNA NUCLEOTIDYLTRANSFERASE 1, MITOCHONDRIAL"/>
    <property type="match status" value="1"/>
</dbReference>
<name>A0A1Y5S8T0_9RHOB</name>
<feature type="domain" description="Poly A polymerase head" evidence="9">
    <location>
        <begin position="28"/>
        <end position="150"/>
    </location>
</feature>
<evidence type="ECO:0000256" key="8">
    <source>
        <dbReference type="RuleBase" id="RU003953"/>
    </source>
</evidence>
<feature type="domain" description="tRNA nucleotidyltransferase/poly(A) polymerase RNA and SrmB- binding" evidence="10">
    <location>
        <begin position="183"/>
        <end position="240"/>
    </location>
</feature>
<keyword evidence="5" id="KW-0479">Metal-binding</keyword>
<comment type="cofactor">
    <cofactor evidence="1">
        <name>Mg(2+)</name>
        <dbReference type="ChEBI" id="CHEBI:18420"/>
    </cofactor>
</comment>
<keyword evidence="2 8" id="KW-0808">Transferase</keyword>
<dbReference type="InterPro" id="IPR032828">
    <property type="entry name" value="PolyA_RNA-bd"/>
</dbReference>
<protein>
    <submittedName>
        <fullName evidence="11">CCA-adding enzyme</fullName>
        <ecNumber evidence="11">2.7.7.72</ecNumber>
    </submittedName>
</protein>
<dbReference type="OrthoDB" id="9805698at2"/>
<dbReference type="GO" id="GO:0000049">
    <property type="term" value="F:tRNA binding"/>
    <property type="evidence" value="ECO:0007669"/>
    <property type="project" value="TreeGrafter"/>
</dbReference>
<dbReference type="GO" id="GO:0000166">
    <property type="term" value="F:nucleotide binding"/>
    <property type="evidence" value="ECO:0007669"/>
    <property type="project" value="UniProtKB-KW"/>
</dbReference>
<evidence type="ECO:0000313" key="12">
    <source>
        <dbReference type="Proteomes" id="UP000193900"/>
    </source>
</evidence>
<keyword evidence="7" id="KW-0460">Magnesium</keyword>
<evidence type="ECO:0000256" key="6">
    <source>
        <dbReference type="ARBA" id="ARBA00022741"/>
    </source>
</evidence>
<dbReference type="SUPFAM" id="SSF81301">
    <property type="entry name" value="Nucleotidyltransferase"/>
    <property type="match status" value="1"/>
</dbReference>
<evidence type="ECO:0000313" key="11">
    <source>
        <dbReference type="EMBL" id="SLN32693.1"/>
    </source>
</evidence>
<dbReference type="GO" id="GO:0008033">
    <property type="term" value="P:tRNA processing"/>
    <property type="evidence" value="ECO:0007669"/>
    <property type="project" value="UniProtKB-KW"/>
</dbReference>
<dbReference type="InterPro" id="IPR050264">
    <property type="entry name" value="Bact_CCA-adding_enz_type3_sf"/>
</dbReference>
<evidence type="ECO:0000256" key="3">
    <source>
        <dbReference type="ARBA" id="ARBA00022694"/>
    </source>
</evidence>
<keyword evidence="12" id="KW-1185">Reference proteome</keyword>
<dbReference type="GO" id="GO:0004810">
    <property type="term" value="F:CCA tRNA nucleotidyltransferase activity"/>
    <property type="evidence" value="ECO:0007669"/>
    <property type="project" value="UniProtKB-EC"/>
</dbReference>
<dbReference type="RefSeq" id="WP_085878033.1">
    <property type="nucleotide sequence ID" value="NZ_FWFZ01000004.1"/>
</dbReference>
<organism evidence="11 12">
    <name type="scientific">Roseisalinus antarcticus</name>
    <dbReference type="NCBI Taxonomy" id="254357"/>
    <lineage>
        <taxon>Bacteria</taxon>
        <taxon>Pseudomonadati</taxon>
        <taxon>Pseudomonadota</taxon>
        <taxon>Alphaproteobacteria</taxon>
        <taxon>Rhodobacterales</taxon>
        <taxon>Roseobacteraceae</taxon>
        <taxon>Roseisalinus</taxon>
    </lineage>
</organism>
<dbReference type="PROSITE" id="PS51257">
    <property type="entry name" value="PROKAR_LIPOPROTEIN"/>
    <property type="match status" value="1"/>
</dbReference>
<dbReference type="Proteomes" id="UP000193900">
    <property type="component" value="Unassembled WGS sequence"/>
</dbReference>
<evidence type="ECO:0000259" key="10">
    <source>
        <dbReference type="Pfam" id="PF12627"/>
    </source>
</evidence>
<evidence type="ECO:0000256" key="5">
    <source>
        <dbReference type="ARBA" id="ARBA00022723"/>
    </source>
</evidence>
<evidence type="ECO:0000256" key="2">
    <source>
        <dbReference type="ARBA" id="ARBA00022679"/>
    </source>
</evidence>
<dbReference type="InterPro" id="IPR043519">
    <property type="entry name" value="NT_sf"/>
</dbReference>
<evidence type="ECO:0000256" key="4">
    <source>
        <dbReference type="ARBA" id="ARBA00022695"/>
    </source>
</evidence>
<gene>
    <name evidence="11" type="primary">cca</name>
    <name evidence="11" type="ORF">ROA7023_01132</name>
</gene>
<dbReference type="PANTHER" id="PTHR46173">
    <property type="entry name" value="CCA TRNA NUCLEOTIDYLTRANSFERASE 1, MITOCHONDRIAL"/>
    <property type="match status" value="1"/>
</dbReference>
<dbReference type="SUPFAM" id="SSF81891">
    <property type="entry name" value="Poly A polymerase C-terminal region-like"/>
    <property type="match status" value="1"/>
</dbReference>
<dbReference type="CDD" id="cd05398">
    <property type="entry name" value="NT_ClassII-CCAase"/>
    <property type="match status" value="1"/>
</dbReference>
<reference evidence="11 12" key="1">
    <citation type="submission" date="2017-03" db="EMBL/GenBank/DDBJ databases">
        <authorList>
            <person name="Afonso C.L."/>
            <person name="Miller P.J."/>
            <person name="Scott M.A."/>
            <person name="Spackman E."/>
            <person name="Goraichik I."/>
            <person name="Dimitrov K.M."/>
            <person name="Suarez D.L."/>
            <person name="Swayne D.E."/>
        </authorList>
    </citation>
    <scope>NUCLEOTIDE SEQUENCE [LARGE SCALE GENOMIC DNA]</scope>
    <source>
        <strain evidence="11 12">CECT 7023</strain>
    </source>
</reference>
<keyword evidence="3" id="KW-0819">tRNA processing</keyword>
<dbReference type="Gene3D" id="3.30.460.10">
    <property type="entry name" value="Beta Polymerase, domain 2"/>
    <property type="match status" value="1"/>
</dbReference>
<dbReference type="Gene3D" id="1.10.3090.10">
    <property type="entry name" value="cca-adding enzyme, domain 2"/>
    <property type="match status" value="1"/>
</dbReference>
<dbReference type="EC" id="2.7.7.72" evidence="11"/>
<evidence type="ECO:0000256" key="1">
    <source>
        <dbReference type="ARBA" id="ARBA00001946"/>
    </source>
</evidence>
<dbReference type="GO" id="GO:0046872">
    <property type="term" value="F:metal ion binding"/>
    <property type="evidence" value="ECO:0007669"/>
    <property type="project" value="UniProtKB-KW"/>
</dbReference>
<dbReference type="InterPro" id="IPR002646">
    <property type="entry name" value="PolA_pol_head_dom"/>
</dbReference>
<sequence>MTRLAADWLESAAAQAVCAMLTGAGHQAWFVGGCVRNALIGAPVADLDISTDAWPDRVMALAEAAGLRAVPTGIDHGTVTVIAEGAPFEITTFRRDVETDGRHAVVAFADTMEEDAARRDFTMNALYAGPDGAVVDPLGGLPDLAARHVRFIGSAEDRIREDYLRILRFFRFHAWYGDADGGLDPDGLAACAELADGIDGLSRERIGHEMLKLLAAPDPAPSVAAMEISGVLLRVLPGAASGALTVLVHAEGAAGLRPDPIRRLAALGGEGAKAGLRLSRADEKRLARLSEAMGDAAGAGELGYRLGADEALDVLALRGACVGAEIDPVSAESARHGAVQTLPIKPTDLQATHSGKALGAALKAAERRWIDSGFVLTRDQLLS</sequence>
<accession>A0A1Y5S8T0</accession>
<keyword evidence="4 11" id="KW-0548">Nucleotidyltransferase</keyword>
<comment type="similarity">
    <text evidence="8">Belongs to the tRNA nucleotidyltransferase/poly(A) polymerase family.</text>
</comment>